<dbReference type="AlphaFoldDB" id="A0A813JG59"/>
<protein>
    <submittedName>
        <fullName evidence="1">Uncharacterized protein</fullName>
    </submittedName>
</protein>
<name>A0A813JG59_POLGL</name>
<evidence type="ECO:0000313" key="2">
    <source>
        <dbReference type="Proteomes" id="UP000626109"/>
    </source>
</evidence>
<accession>A0A813JG59</accession>
<dbReference type="Proteomes" id="UP000626109">
    <property type="component" value="Unassembled WGS sequence"/>
</dbReference>
<reference evidence="1" key="1">
    <citation type="submission" date="2021-02" db="EMBL/GenBank/DDBJ databases">
        <authorList>
            <person name="Dougan E. K."/>
            <person name="Rhodes N."/>
            <person name="Thang M."/>
            <person name="Chan C."/>
        </authorList>
    </citation>
    <scope>NUCLEOTIDE SEQUENCE</scope>
</reference>
<proteinExistence type="predicted"/>
<gene>
    <name evidence="1" type="ORF">PGLA2088_LOCUS20617</name>
</gene>
<sequence length="178" mass="19560">MRVDEVEAHFQDMPRVRFVAAAREEPPVLLARLARQRQSSGFKTFVFEHMKGWGEAKVWSGGELELVLLRSEHEVAEAAKALKNCAAVYLDRAREASCFLAVLRRAGKLLAMGEWDCKKSGIVRDGGGFKLLSPAMGRSARSGARSSWSQSLACLGWCFACLKCQSALQETLKCGAGH</sequence>
<comment type="caution">
    <text evidence="1">The sequence shown here is derived from an EMBL/GenBank/DDBJ whole genome shotgun (WGS) entry which is preliminary data.</text>
</comment>
<evidence type="ECO:0000313" key="1">
    <source>
        <dbReference type="EMBL" id="CAE8678091.1"/>
    </source>
</evidence>
<organism evidence="1 2">
    <name type="scientific">Polarella glacialis</name>
    <name type="common">Dinoflagellate</name>
    <dbReference type="NCBI Taxonomy" id="89957"/>
    <lineage>
        <taxon>Eukaryota</taxon>
        <taxon>Sar</taxon>
        <taxon>Alveolata</taxon>
        <taxon>Dinophyceae</taxon>
        <taxon>Suessiales</taxon>
        <taxon>Suessiaceae</taxon>
        <taxon>Polarella</taxon>
    </lineage>
</organism>
<dbReference type="EMBL" id="CAJNNW010025655">
    <property type="protein sequence ID" value="CAE8678091.1"/>
    <property type="molecule type" value="Genomic_DNA"/>
</dbReference>